<organism evidence="5 6">
    <name type="scientific">Mortierella isabellina</name>
    <name type="common">Filamentous fungus</name>
    <name type="synonym">Umbelopsis isabellina</name>
    <dbReference type="NCBI Taxonomy" id="91625"/>
    <lineage>
        <taxon>Eukaryota</taxon>
        <taxon>Fungi</taxon>
        <taxon>Fungi incertae sedis</taxon>
        <taxon>Mucoromycota</taxon>
        <taxon>Mucoromycotina</taxon>
        <taxon>Umbelopsidomycetes</taxon>
        <taxon>Umbelopsidales</taxon>
        <taxon>Umbelopsidaceae</taxon>
        <taxon>Umbelopsis</taxon>
    </lineage>
</organism>
<dbReference type="Gene3D" id="3.40.50.1820">
    <property type="entry name" value="alpha/beta hydrolase"/>
    <property type="match status" value="1"/>
</dbReference>
<dbReference type="PROSITE" id="PS01174">
    <property type="entry name" value="LIPASE_GDXG_SER"/>
    <property type="match status" value="1"/>
</dbReference>
<dbReference type="GO" id="GO:0016787">
    <property type="term" value="F:hydrolase activity"/>
    <property type="evidence" value="ECO:0007669"/>
    <property type="project" value="UniProtKB-KW"/>
</dbReference>
<feature type="active site" evidence="3">
    <location>
        <position position="154"/>
    </location>
</feature>
<evidence type="ECO:0000256" key="1">
    <source>
        <dbReference type="ARBA" id="ARBA00010515"/>
    </source>
</evidence>
<dbReference type="EMBL" id="JAEPQZ010000008">
    <property type="protein sequence ID" value="KAG2177787.1"/>
    <property type="molecule type" value="Genomic_DNA"/>
</dbReference>
<dbReference type="PANTHER" id="PTHR48081">
    <property type="entry name" value="AB HYDROLASE SUPERFAMILY PROTEIN C4A8.06C"/>
    <property type="match status" value="1"/>
</dbReference>
<dbReference type="InterPro" id="IPR029058">
    <property type="entry name" value="AB_hydrolase_fold"/>
</dbReference>
<name>A0A8H7UDP9_MORIS</name>
<dbReference type="AlphaFoldDB" id="A0A8H7UDP9"/>
<dbReference type="Pfam" id="PF07859">
    <property type="entry name" value="Abhydrolase_3"/>
    <property type="match status" value="1"/>
</dbReference>
<evidence type="ECO:0000313" key="5">
    <source>
        <dbReference type="EMBL" id="KAG2177787.1"/>
    </source>
</evidence>
<gene>
    <name evidence="5" type="ORF">INT43_003034</name>
</gene>
<comment type="similarity">
    <text evidence="1">Belongs to the 'GDXG' lipolytic enzyme family.</text>
</comment>
<proteinExistence type="inferred from homology"/>
<protein>
    <recommendedName>
        <fullName evidence="4">Alpha/beta hydrolase fold-3 domain-containing protein</fullName>
    </recommendedName>
</protein>
<keyword evidence="2" id="KW-0378">Hydrolase</keyword>
<sequence>MTAEEQVAPNIEAMAAMSAPELRVAWKAFLAKQVAHCPPPKLEEPANITDSTFQAPESIVPIRIYTPEGSGPFPCIVYYHGGGWVFGDLEMYDSLCRAMCVGAEAVLVFVDYRLAPENKFPAAAEDAYAGLCHVKENAQKYNIDTTRIAVAGDSAGGNLTAVVTLMARDRKGPNIKFQCLIYPGCNFNSGAGEKNVLLKYMRDAYLNNEEDMQNIYASPMRADLSGLPAGYLLTCDDDELLDEGRRYCEKLKA</sequence>
<evidence type="ECO:0000313" key="6">
    <source>
        <dbReference type="Proteomes" id="UP000654370"/>
    </source>
</evidence>
<keyword evidence="6" id="KW-1185">Reference proteome</keyword>
<evidence type="ECO:0000259" key="4">
    <source>
        <dbReference type="Pfam" id="PF07859"/>
    </source>
</evidence>
<feature type="domain" description="Alpha/beta hydrolase fold-3" evidence="4">
    <location>
        <begin position="76"/>
        <end position="253"/>
    </location>
</feature>
<reference evidence="5" key="1">
    <citation type="submission" date="2020-12" db="EMBL/GenBank/DDBJ databases">
        <title>Metabolic potential, ecology and presence of endohyphal bacteria is reflected in genomic diversity of Mucoromycotina.</title>
        <authorList>
            <person name="Muszewska A."/>
            <person name="Okrasinska A."/>
            <person name="Steczkiewicz K."/>
            <person name="Drgas O."/>
            <person name="Orlowska M."/>
            <person name="Perlinska-Lenart U."/>
            <person name="Aleksandrzak-Piekarczyk T."/>
            <person name="Szatraj K."/>
            <person name="Zielenkiewicz U."/>
            <person name="Pilsyk S."/>
            <person name="Malc E."/>
            <person name="Mieczkowski P."/>
            <person name="Kruszewska J.S."/>
            <person name="Biernat P."/>
            <person name="Pawlowska J."/>
        </authorList>
    </citation>
    <scope>NUCLEOTIDE SEQUENCE</scope>
    <source>
        <strain evidence="5">WA0000067209</strain>
    </source>
</reference>
<dbReference type="SUPFAM" id="SSF53474">
    <property type="entry name" value="alpha/beta-Hydrolases"/>
    <property type="match status" value="1"/>
</dbReference>
<dbReference type="PANTHER" id="PTHR48081:SF8">
    <property type="entry name" value="ALPHA_BETA HYDROLASE FOLD-3 DOMAIN-CONTAINING PROTEIN-RELATED"/>
    <property type="match status" value="1"/>
</dbReference>
<evidence type="ECO:0000256" key="3">
    <source>
        <dbReference type="PROSITE-ProRule" id="PRU10038"/>
    </source>
</evidence>
<dbReference type="Proteomes" id="UP000654370">
    <property type="component" value="Unassembled WGS sequence"/>
</dbReference>
<accession>A0A8H7UDP9</accession>
<dbReference type="OrthoDB" id="408631at2759"/>
<feature type="non-terminal residue" evidence="5">
    <location>
        <position position="1"/>
    </location>
</feature>
<dbReference type="InterPro" id="IPR050300">
    <property type="entry name" value="GDXG_lipolytic_enzyme"/>
</dbReference>
<dbReference type="InterPro" id="IPR033140">
    <property type="entry name" value="Lipase_GDXG_put_SER_AS"/>
</dbReference>
<comment type="caution">
    <text evidence="5">The sequence shown here is derived from an EMBL/GenBank/DDBJ whole genome shotgun (WGS) entry which is preliminary data.</text>
</comment>
<dbReference type="InterPro" id="IPR013094">
    <property type="entry name" value="AB_hydrolase_3"/>
</dbReference>
<evidence type="ECO:0000256" key="2">
    <source>
        <dbReference type="ARBA" id="ARBA00022801"/>
    </source>
</evidence>